<dbReference type="Pfam" id="PF00800">
    <property type="entry name" value="PDT"/>
    <property type="match status" value="1"/>
</dbReference>
<reference evidence="9 10" key="1">
    <citation type="journal article" date="2018" name="Syst. Appl. Microbiol.">
        <title>Corynebacterium heidelbergense sp. nov., isolated from the preen glands of Egyptian geese (Alopochen aegyptiacus).</title>
        <authorList>
            <person name="Braun M.S."/>
            <person name="Wang E."/>
            <person name="Zimmermann S."/>
            <person name="Wink M."/>
        </authorList>
    </citation>
    <scope>NUCLEOTIDE SEQUENCE [LARGE SCALE GENOMIC DNA]</scope>
    <source>
        <strain evidence="9 10">647</strain>
    </source>
</reference>
<dbReference type="Proteomes" id="UP000251577">
    <property type="component" value="Unassembled WGS sequence"/>
</dbReference>
<dbReference type="GO" id="GO:0005737">
    <property type="term" value="C:cytoplasm"/>
    <property type="evidence" value="ECO:0007669"/>
    <property type="project" value="TreeGrafter"/>
</dbReference>
<proteinExistence type="predicted"/>
<dbReference type="AlphaFoldDB" id="A0A364V3E1"/>
<evidence type="ECO:0000256" key="7">
    <source>
        <dbReference type="ARBA" id="ARBA00047848"/>
    </source>
</evidence>
<evidence type="ECO:0000256" key="1">
    <source>
        <dbReference type="ARBA" id="ARBA00004741"/>
    </source>
</evidence>
<evidence type="ECO:0000313" key="9">
    <source>
        <dbReference type="EMBL" id="RAV31146.1"/>
    </source>
</evidence>
<evidence type="ECO:0000256" key="6">
    <source>
        <dbReference type="ARBA" id="ARBA00023239"/>
    </source>
</evidence>
<keyword evidence="3" id="KW-0028">Amino-acid biosynthesis</keyword>
<dbReference type="GO" id="GO:0004664">
    <property type="term" value="F:prephenate dehydratase activity"/>
    <property type="evidence" value="ECO:0007669"/>
    <property type="project" value="UniProtKB-EC"/>
</dbReference>
<dbReference type="RefSeq" id="WP_274520389.1">
    <property type="nucleotide sequence ID" value="NZ_QHCV01000175.1"/>
</dbReference>
<dbReference type="EMBL" id="QHCV01000175">
    <property type="protein sequence ID" value="RAV31146.1"/>
    <property type="molecule type" value="Genomic_DNA"/>
</dbReference>
<comment type="catalytic activity">
    <reaction evidence="7">
        <text>prephenate + H(+) = 3-phenylpyruvate + CO2 + H2O</text>
        <dbReference type="Rhea" id="RHEA:21648"/>
        <dbReference type="ChEBI" id="CHEBI:15377"/>
        <dbReference type="ChEBI" id="CHEBI:15378"/>
        <dbReference type="ChEBI" id="CHEBI:16526"/>
        <dbReference type="ChEBI" id="CHEBI:18005"/>
        <dbReference type="ChEBI" id="CHEBI:29934"/>
        <dbReference type="EC" id="4.2.1.51"/>
    </reaction>
</comment>
<keyword evidence="6" id="KW-0456">Lyase</keyword>
<keyword evidence="10" id="KW-1185">Reference proteome</keyword>
<dbReference type="PROSITE" id="PS51171">
    <property type="entry name" value="PREPHENATE_DEHYDR_3"/>
    <property type="match status" value="1"/>
</dbReference>
<evidence type="ECO:0000256" key="5">
    <source>
        <dbReference type="ARBA" id="ARBA00023222"/>
    </source>
</evidence>
<dbReference type="PANTHER" id="PTHR21022">
    <property type="entry name" value="PREPHENATE DEHYDRATASE P PROTEIN"/>
    <property type="match status" value="1"/>
</dbReference>
<keyword evidence="4" id="KW-0057">Aromatic amino acid biosynthesis</keyword>
<dbReference type="Gene3D" id="3.40.190.10">
    <property type="entry name" value="Periplasmic binding protein-like II"/>
    <property type="match status" value="2"/>
</dbReference>
<dbReference type="UniPathway" id="UPA00121">
    <property type="reaction ID" value="UER00345"/>
</dbReference>
<evidence type="ECO:0000259" key="8">
    <source>
        <dbReference type="PROSITE" id="PS51171"/>
    </source>
</evidence>
<gene>
    <name evidence="9" type="ORF">DLJ54_09925</name>
</gene>
<sequence length="159" mass="16438">MDVEPATTVAYLGPRGTFTEQALQEFVAAGQVPADARLVPVDSPGAALQAVRRGEAQLACVALENSVDGPVSQTFDALAQAMWEPEAGGLRIIRERDVPVEFSIVVRPGTRREDVRSFATHPVAMAQVRSWLSAELPGVPFVAATSNGAAAAAGAAGGG</sequence>
<evidence type="ECO:0000313" key="10">
    <source>
        <dbReference type="Proteomes" id="UP000251577"/>
    </source>
</evidence>
<accession>A0A364V3E1</accession>
<dbReference type="PANTHER" id="PTHR21022:SF19">
    <property type="entry name" value="PREPHENATE DEHYDRATASE-RELATED"/>
    <property type="match status" value="1"/>
</dbReference>
<keyword evidence="5" id="KW-0584">Phenylalanine biosynthesis</keyword>
<dbReference type="SUPFAM" id="SSF53850">
    <property type="entry name" value="Periplasmic binding protein-like II"/>
    <property type="match status" value="1"/>
</dbReference>
<dbReference type="EC" id="4.2.1.51" evidence="2"/>
<organism evidence="9 10">
    <name type="scientific">Corynebacterium heidelbergense</name>
    <dbReference type="NCBI Taxonomy" id="2055947"/>
    <lineage>
        <taxon>Bacteria</taxon>
        <taxon>Bacillati</taxon>
        <taxon>Actinomycetota</taxon>
        <taxon>Actinomycetes</taxon>
        <taxon>Mycobacteriales</taxon>
        <taxon>Corynebacteriaceae</taxon>
        <taxon>Corynebacterium</taxon>
    </lineage>
</organism>
<feature type="non-terminal residue" evidence="9">
    <location>
        <position position="159"/>
    </location>
</feature>
<comment type="caution">
    <text evidence="9">The sequence shown here is derived from an EMBL/GenBank/DDBJ whole genome shotgun (WGS) entry which is preliminary data.</text>
</comment>
<evidence type="ECO:0000256" key="3">
    <source>
        <dbReference type="ARBA" id="ARBA00022605"/>
    </source>
</evidence>
<evidence type="ECO:0000256" key="2">
    <source>
        <dbReference type="ARBA" id="ARBA00013147"/>
    </source>
</evidence>
<evidence type="ECO:0000256" key="4">
    <source>
        <dbReference type="ARBA" id="ARBA00023141"/>
    </source>
</evidence>
<dbReference type="GO" id="GO:0009094">
    <property type="term" value="P:L-phenylalanine biosynthetic process"/>
    <property type="evidence" value="ECO:0007669"/>
    <property type="project" value="UniProtKB-UniPathway"/>
</dbReference>
<name>A0A364V3E1_9CORY</name>
<comment type="pathway">
    <text evidence="1">Amino-acid biosynthesis; L-phenylalanine biosynthesis; phenylpyruvate from prephenate: step 1/1.</text>
</comment>
<protein>
    <recommendedName>
        <fullName evidence="2">prephenate dehydratase</fullName>
        <ecNumber evidence="2">4.2.1.51</ecNumber>
    </recommendedName>
</protein>
<dbReference type="InterPro" id="IPR001086">
    <property type="entry name" value="Preph_deHydtase"/>
</dbReference>
<feature type="domain" description="Prephenate dehydratase" evidence="8">
    <location>
        <begin position="8"/>
        <end position="159"/>
    </location>
</feature>